<dbReference type="Pfam" id="PF13671">
    <property type="entry name" value="AAA_33"/>
    <property type="match status" value="1"/>
</dbReference>
<accession>A0A2W5B804</accession>
<dbReference type="SUPFAM" id="SSF52540">
    <property type="entry name" value="P-loop containing nucleoside triphosphate hydrolases"/>
    <property type="match status" value="1"/>
</dbReference>
<evidence type="ECO:0008006" key="3">
    <source>
        <dbReference type="Google" id="ProtNLM"/>
    </source>
</evidence>
<proteinExistence type="predicted"/>
<sequence>MSTLFLIHGFIGSGKTTFSKKLADHENAVRFSPDEWMSHFYGNNPPQELFAEYDRRNKDMIWAMAVEFLERGQNVILDYGFWQRSSRDAYKDCAKQLGVNCVLYALESDYETCKQRALKRTAEMPDGELFIDENALQMFWRKFERVNPDEGALSPPPSLLVI</sequence>
<dbReference type="InterPro" id="IPR027417">
    <property type="entry name" value="P-loop_NTPase"/>
</dbReference>
<dbReference type="AlphaFoldDB" id="A0A2W5B804"/>
<evidence type="ECO:0000313" key="2">
    <source>
        <dbReference type="Proteomes" id="UP000249557"/>
    </source>
</evidence>
<gene>
    <name evidence="1" type="ORF">DI626_11705</name>
</gene>
<name>A0A2W5B804_9BACT</name>
<dbReference type="Gene3D" id="3.40.50.300">
    <property type="entry name" value="P-loop containing nucleotide triphosphate hydrolases"/>
    <property type="match status" value="1"/>
</dbReference>
<organism evidence="1 2">
    <name type="scientific">Micavibrio aeruginosavorus</name>
    <dbReference type="NCBI Taxonomy" id="349221"/>
    <lineage>
        <taxon>Bacteria</taxon>
        <taxon>Pseudomonadati</taxon>
        <taxon>Bdellovibrionota</taxon>
        <taxon>Bdellovibrionia</taxon>
        <taxon>Bdellovibrionales</taxon>
        <taxon>Pseudobdellovibrionaceae</taxon>
        <taxon>Micavibrio</taxon>
    </lineage>
</organism>
<evidence type="ECO:0000313" key="1">
    <source>
        <dbReference type="EMBL" id="PZO79071.1"/>
    </source>
</evidence>
<protein>
    <recommendedName>
        <fullName evidence="3">ATP-binding protein</fullName>
    </recommendedName>
</protein>
<dbReference type="EMBL" id="QFNK01000367">
    <property type="protein sequence ID" value="PZO79071.1"/>
    <property type="molecule type" value="Genomic_DNA"/>
</dbReference>
<reference evidence="1 2" key="1">
    <citation type="submission" date="2017-08" db="EMBL/GenBank/DDBJ databases">
        <title>Infants hospitalized years apart are colonized by the same room-sourced microbial strains.</title>
        <authorList>
            <person name="Brooks B."/>
            <person name="Olm M.R."/>
            <person name="Firek B.A."/>
            <person name="Baker R."/>
            <person name="Thomas B.C."/>
            <person name="Morowitz M.J."/>
            <person name="Banfield J.F."/>
        </authorList>
    </citation>
    <scope>NUCLEOTIDE SEQUENCE [LARGE SCALE GENOMIC DNA]</scope>
    <source>
        <strain evidence="1">S2_018_000_R2_104</strain>
    </source>
</reference>
<comment type="caution">
    <text evidence="1">The sequence shown here is derived from an EMBL/GenBank/DDBJ whole genome shotgun (WGS) entry which is preliminary data.</text>
</comment>
<dbReference type="Proteomes" id="UP000249557">
    <property type="component" value="Unassembled WGS sequence"/>
</dbReference>